<protein>
    <submittedName>
        <fullName evidence="2">Uncharacterized protein</fullName>
    </submittedName>
</protein>
<feature type="transmembrane region" description="Helical" evidence="1">
    <location>
        <begin position="133"/>
        <end position="159"/>
    </location>
</feature>
<proteinExistence type="predicted"/>
<name>A0A138AWA3_9ACTN</name>
<evidence type="ECO:0000256" key="1">
    <source>
        <dbReference type="SAM" id="Phobius"/>
    </source>
</evidence>
<organism evidence="2 3">
    <name type="scientific">Tsukamurella pseudospumae</name>
    <dbReference type="NCBI Taxonomy" id="239498"/>
    <lineage>
        <taxon>Bacteria</taxon>
        <taxon>Bacillati</taxon>
        <taxon>Actinomycetota</taxon>
        <taxon>Actinomycetes</taxon>
        <taxon>Mycobacteriales</taxon>
        <taxon>Tsukamurellaceae</taxon>
        <taxon>Tsukamurella</taxon>
    </lineage>
</organism>
<sequence length="192" mass="20619">MDEVVGRLSEAAHGAGFDVAELDDGSISVVSSAGDAGVVVVPDRGRRTYRLEAPLPMTADSGVVHESWSQVGPGPQVAAGGFGGKRWTGGVSLTYDPRTRQWLADPSGRIDGFVRGALEPHGWERRWTRTNRWTLAAVVGVVLLCIALWAGVTAAFAVALRSTLAPGWVCLISLALLGYGLFMFWWGRIRTR</sequence>
<accession>A0A138AWA3</accession>
<dbReference type="RefSeq" id="WP_068569352.1">
    <property type="nucleotide sequence ID" value="NZ_LSRF01000001.1"/>
</dbReference>
<feature type="transmembrane region" description="Helical" evidence="1">
    <location>
        <begin position="165"/>
        <end position="186"/>
    </location>
</feature>
<reference evidence="3" key="1">
    <citation type="submission" date="2016-02" db="EMBL/GenBank/DDBJ databases">
        <authorList>
            <person name="Wen L."/>
            <person name="He K."/>
            <person name="Yang H."/>
        </authorList>
    </citation>
    <scope>NUCLEOTIDE SEQUENCE [LARGE SCALE GENOMIC DNA]</scope>
    <source>
        <strain evidence="3">JCM 15929</strain>
    </source>
</reference>
<dbReference type="STRING" id="239498.AXK60_02330"/>
<dbReference type="AlphaFoldDB" id="A0A138AWA3"/>
<evidence type="ECO:0000313" key="2">
    <source>
        <dbReference type="EMBL" id="KXP14741.1"/>
    </source>
</evidence>
<dbReference type="OrthoDB" id="973788at2"/>
<dbReference type="EMBL" id="LSRF01000001">
    <property type="protein sequence ID" value="KXP14741.1"/>
    <property type="molecule type" value="Genomic_DNA"/>
</dbReference>
<comment type="caution">
    <text evidence="2">The sequence shown here is derived from an EMBL/GenBank/DDBJ whole genome shotgun (WGS) entry which is preliminary data.</text>
</comment>
<keyword evidence="1" id="KW-0472">Membrane</keyword>
<evidence type="ECO:0000313" key="3">
    <source>
        <dbReference type="Proteomes" id="UP000070258"/>
    </source>
</evidence>
<keyword evidence="1" id="KW-0812">Transmembrane</keyword>
<dbReference type="Proteomes" id="UP000070258">
    <property type="component" value="Unassembled WGS sequence"/>
</dbReference>
<gene>
    <name evidence="2" type="ORF">AXK60_02330</name>
</gene>
<keyword evidence="1" id="KW-1133">Transmembrane helix</keyword>